<dbReference type="Pfam" id="PF03993">
    <property type="entry name" value="DUF349"/>
    <property type="match status" value="5"/>
</dbReference>
<evidence type="ECO:0000313" key="4">
    <source>
        <dbReference type="Proteomes" id="UP000601099"/>
    </source>
</evidence>
<accession>A0ABS0L3N7</accession>
<comment type="caution">
    <text evidence="3">The sequence shown here is derived from an EMBL/GenBank/DDBJ whole genome shotgun (WGS) entry which is preliminary data.</text>
</comment>
<dbReference type="RefSeq" id="WP_196955768.1">
    <property type="nucleotide sequence ID" value="NZ_JADWYK010000008.1"/>
</dbReference>
<protein>
    <submittedName>
        <fullName evidence="3">DUF349 domain-containing protein</fullName>
    </submittedName>
</protein>
<keyword evidence="4" id="KW-1185">Reference proteome</keyword>
<feature type="compositionally biased region" description="Low complexity" evidence="2">
    <location>
        <begin position="127"/>
        <end position="136"/>
    </location>
</feature>
<feature type="region of interest" description="Disordered" evidence="2">
    <location>
        <begin position="613"/>
        <end position="633"/>
    </location>
</feature>
<evidence type="ECO:0000313" key="3">
    <source>
        <dbReference type="EMBL" id="MBG8554753.1"/>
    </source>
</evidence>
<dbReference type="EMBL" id="JADWYK010000008">
    <property type="protein sequence ID" value="MBG8554753.1"/>
    <property type="molecule type" value="Genomic_DNA"/>
</dbReference>
<name>A0ABS0L3N7_9BACT</name>
<dbReference type="Proteomes" id="UP000601099">
    <property type="component" value="Unassembled WGS sequence"/>
</dbReference>
<evidence type="ECO:0000256" key="2">
    <source>
        <dbReference type="SAM" id="MobiDB-lite"/>
    </source>
</evidence>
<proteinExistence type="predicted"/>
<feature type="compositionally biased region" description="Low complexity" evidence="2">
    <location>
        <begin position="622"/>
        <end position="633"/>
    </location>
</feature>
<dbReference type="InterPro" id="IPR007139">
    <property type="entry name" value="DUF349"/>
</dbReference>
<feature type="coiled-coil region" evidence="1">
    <location>
        <begin position="719"/>
        <end position="780"/>
    </location>
</feature>
<keyword evidence="1" id="KW-0175">Coiled coil</keyword>
<sequence>MVPENEQPVPNHSADQPAAESPMSILERRLAEISNKQSAPASAEPTSPATSQITEQPAQGTPPLPETEAPGAGTAEPSAAATEQTLPEASAPETPASEEPMSDPQRRALEHPGQQNDHALTTEKPAEAPAAPVAQPTEEEQPASPPEPAVASVAPETPDAVSPAPPAAESVAVPAAAETVVNDTPEPAPTLAEASVSVPEATSEDEEDYVPETAAPDFATLDLSAQGAFLLSLLRRPDARQNRKQIFDLNRQYETALAADRTAARQRFTAGGGEADDFAYTGPEGHAELTKALQEFRESRTRDAKAEEEQRIKNLTHKQYLLSQLRSLVESAETKDSSARIKALQNDWKATGPVPQKEAQELWNSYHGLLDIFYNNRGLFFEMKELDRRRNLEAKEALVARAEALSQQSSINKALQELRQLHEEWKHVGPVPQEQRDAVWNRFLAASEKVHDRKKEFLNARSAQENANLTRKTALLEQIKPYAEYHTERVNEWRSQTDALQKLKEDWDAAGLVPRDKADQLNKQFWGAYKGFFQRKNQFFKALDEEKNANLKRKQELIDQAEAALQNPNWEEGREIVIRLQKDWKTIGRVPEKQSDKIWNRFRTACDAFFERKHEESRQREQQAQQVSQEQASRLEQVAQTVDALTPDAPGTLEGFRELVAEWQTGAGSGPRADAERAEGRFQALMGKYLDAVPGISYAERNDLLFQLQVDRLKASSDTQQLYKKEQALRREINELENDISTLKTNLEFFARSKNAGQLREEYQGRIDEAQQRIEGLKRQLKVIRS</sequence>
<gene>
    <name evidence="3" type="ORF">I5L79_14450</name>
</gene>
<organism evidence="3 4">
    <name type="scientific">Hymenobacter guriensis</name>
    <dbReference type="NCBI Taxonomy" id="2793065"/>
    <lineage>
        <taxon>Bacteria</taxon>
        <taxon>Pseudomonadati</taxon>
        <taxon>Bacteroidota</taxon>
        <taxon>Cytophagia</taxon>
        <taxon>Cytophagales</taxon>
        <taxon>Hymenobacteraceae</taxon>
        <taxon>Hymenobacter</taxon>
    </lineage>
</organism>
<feature type="compositionally biased region" description="Low complexity" evidence="2">
    <location>
        <begin position="87"/>
        <end position="99"/>
    </location>
</feature>
<feature type="compositionally biased region" description="Low complexity" evidence="2">
    <location>
        <begin position="38"/>
        <end position="51"/>
    </location>
</feature>
<feature type="region of interest" description="Disordered" evidence="2">
    <location>
        <begin position="1"/>
        <end position="212"/>
    </location>
</feature>
<feature type="compositionally biased region" description="Low complexity" evidence="2">
    <location>
        <begin position="149"/>
        <end position="181"/>
    </location>
</feature>
<evidence type="ECO:0000256" key="1">
    <source>
        <dbReference type="SAM" id="Coils"/>
    </source>
</evidence>
<reference evidence="3 4" key="1">
    <citation type="submission" date="2020-11" db="EMBL/GenBank/DDBJ databases">
        <title>Hymenobacter sp.</title>
        <authorList>
            <person name="Kim M.K."/>
        </authorList>
    </citation>
    <scope>NUCLEOTIDE SEQUENCE [LARGE SCALE GENOMIC DNA]</scope>
    <source>
        <strain evidence="3 4">BT594</strain>
    </source>
</reference>